<dbReference type="EMBL" id="QTSX02006401">
    <property type="protein sequence ID" value="KAJ9055363.1"/>
    <property type="molecule type" value="Genomic_DNA"/>
</dbReference>
<evidence type="ECO:0000313" key="1">
    <source>
        <dbReference type="EMBL" id="KAJ9055363.1"/>
    </source>
</evidence>
<reference evidence="1" key="1">
    <citation type="submission" date="2022-04" db="EMBL/GenBank/DDBJ databases">
        <title>Genome of the entomopathogenic fungus Entomophthora muscae.</title>
        <authorList>
            <person name="Elya C."/>
            <person name="Lovett B.R."/>
            <person name="Lee E."/>
            <person name="Macias A.M."/>
            <person name="Hajek A.E."/>
            <person name="De Bivort B.L."/>
            <person name="Kasson M.T."/>
            <person name="De Fine Licht H.H."/>
            <person name="Stajich J.E."/>
        </authorList>
    </citation>
    <scope>NUCLEOTIDE SEQUENCE</scope>
    <source>
        <strain evidence="1">Berkeley</strain>
    </source>
</reference>
<sequence length="345" mass="39193">MLWNVWVFLFASRVAATESALIQDYLYLQDIVGHVSDTLVAISQLVDENIRHFPNGGAIVQAMHVAQYMPARRLPKPRLFPHVSAQNLRNNLQNSLLALCPEEVAVDHMCICQERYSQLQVFQNKTEESLAMIAVDKAARQIIVTYRPTRTLKNQITNFDYELVQYPSAPKGVLIHHGFMAFHLSIHPQVEKGVAEFLKDPRFRTFDIQVTGYSLGAGISIASVPSWHRFLHRTGFTNRLIIYSYAGPRVGNDAFAEYLAGLNVPITRYTNREDIISHVPIRSLGYVHVGAEFHDRSIGPNQTELILCNPNYDEDPNCGLNPHAIFSTARHYFPFNKYLPLPPYC</sequence>
<protein>
    <submittedName>
        <fullName evidence="1">Uncharacterized protein</fullName>
    </submittedName>
</protein>
<comment type="caution">
    <text evidence="1">The sequence shown here is derived from an EMBL/GenBank/DDBJ whole genome shotgun (WGS) entry which is preliminary data.</text>
</comment>
<proteinExistence type="predicted"/>
<evidence type="ECO:0000313" key="2">
    <source>
        <dbReference type="Proteomes" id="UP001165960"/>
    </source>
</evidence>
<name>A0ACC2RZ86_9FUNG</name>
<gene>
    <name evidence="1" type="ORF">DSO57_1004567</name>
</gene>
<organism evidence="1 2">
    <name type="scientific">Entomophthora muscae</name>
    <dbReference type="NCBI Taxonomy" id="34485"/>
    <lineage>
        <taxon>Eukaryota</taxon>
        <taxon>Fungi</taxon>
        <taxon>Fungi incertae sedis</taxon>
        <taxon>Zoopagomycota</taxon>
        <taxon>Entomophthoromycotina</taxon>
        <taxon>Entomophthoromycetes</taxon>
        <taxon>Entomophthorales</taxon>
        <taxon>Entomophthoraceae</taxon>
        <taxon>Entomophthora</taxon>
    </lineage>
</organism>
<accession>A0ACC2RZ86</accession>
<keyword evidence="2" id="KW-1185">Reference proteome</keyword>
<dbReference type="Proteomes" id="UP001165960">
    <property type="component" value="Unassembled WGS sequence"/>
</dbReference>